<gene>
    <name evidence="1" type="ORF">H4W19_10110</name>
</gene>
<dbReference type="RefSeq" id="WP_056881693.1">
    <property type="nucleotide sequence ID" value="NZ_PDWV01000006.1"/>
</dbReference>
<dbReference type="Proteomes" id="UP000515506">
    <property type="component" value="Chromosome"/>
</dbReference>
<dbReference type="EMBL" id="CP060028">
    <property type="protein sequence ID" value="QND78753.1"/>
    <property type="molecule type" value="Genomic_DNA"/>
</dbReference>
<evidence type="ECO:0000313" key="1">
    <source>
        <dbReference type="EMBL" id="QND78753.1"/>
    </source>
</evidence>
<reference evidence="1 2" key="1">
    <citation type="submission" date="2020-08" db="EMBL/GenBank/DDBJ databases">
        <title>Streptomycin resistant and MDR strain, P. mexicana.</title>
        <authorList>
            <person name="Ganesh-kumar S."/>
            <person name="Zhe T."/>
            <person name="Yu Z."/>
            <person name="Min Y."/>
        </authorList>
    </citation>
    <scope>NUCLEOTIDE SEQUENCE [LARGE SCALE GENOMIC DNA]</scope>
    <source>
        <strain evidence="1 2">GTZY</strain>
    </source>
</reference>
<sequence length="638" mass="71592">MKNRIYKLADVTLDDMRRLALELQPKGWFSALNTEAELRELVRRCEDDKALLLQVASSHDGATCSISSERLSSYLGYVVTSREYPMFLRKEIAGLMQKVTVGAERRSDDMQPWSEASFKNCFGALNGLCILPATLDRLSFEPFANARLHARLANGIPDGRTANLTVEDAAKLLAESLEWLYNKADAVIELVAFWRETLVGTASEYKGEANVSTRVNAAIRERYAELKSRVDFPYEVASFTTATGESISLLVKNLLTAAFVLIAITQARRKNEVVGEGSRPWGIYAACLEKIDPDIDAYALDIYIEKTWNAWMKMPASALTVHAVDVLTRLRAAALPGEEVGTSDQDRRAQKLFSFPGSAALLGDASAMFGFSFDEHSGELYSLAGVADSERKTHMFRRFFALVYFYRWEHPKLQALSEFLAHFDLETTRVYITDPAMRDKADRIEALHRHRADCFPEQEMSEAQRHYADAQLDAMLTSDGAGGPMTRRVHRWIQRIWRHVEFPDRDPATLKSEIRKQFKSRGYAPTPMSHGVCWAEESGARVGLRGRCSKEGTIRRELAGVDICGACVFHSTSSSFLLNVEQDAKRLDEQAALATDPREAQVLRATASCSRELVELELSLIQRQRCPLTKPPGKKVPE</sequence>
<protein>
    <recommendedName>
        <fullName evidence="3">Integrase</fullName>
    </recommendedName>
</protein>
<accession>A0ABX6R6J7</accession>
<keyword evidence="2" id="KW-1185">Reference proteome</keyword>
<organism evidence="1 2">
    <name type="scientific">Pseudoxanthomonas mexicana</name>
    <dbReference type="NCBI Taxonomy" id="128785"/>
    <lineage>
        <taxon>Bacteria</taxon>
        <taxon>Pseudomonadati</taxon>
        <taxon>Pseudomonadota</taxon>
        <taxon>Gammaproteobacteria</taxon>
        <taxon>Lysobacterales</taxon>
        <taxon>Lysobacteraceae</taxon>
        <taxon>Pseudoxanthomonas</taxon>
    </lineage>
</organism>
<proteinExistence type="predicted"/>
<evidence type="ECO:0000313" key="2">
    <source>
        <dbReference type="Proteomes" id="UP000515506"/>
    </source>
</evidence>
<name>A0ABX6R6J7_PSEMX</name>
<evidence type="ECO:0008006" key="3">
    <source>
        <dbReference type="Google" id="ProtNLM"/>
    </source>
</evidence>